<keyword evidence="8" id="KW-1185">Reference proteome</keyword>
<dbReference type="Proteomes" id="UP000664857">
    <property type="component" value="Unassembled WGS sequence"/>
</dbReference>
<dbReference type="PRINTS" id="PR00742">
    <property type="entry name" value="GLHYDRLASE35"/>
</dbReference>
<evidence type="ECO:0000313" key="7">
    <source>
        <dbReference type="EMBL" id="MBO0477855.1"/>
    </source>
</evidence>
<feature type="domain" description="Beta-galactosidase galactose-binding" evidence="6">
    <location>
        <begin position="502"/>
        <end position="560"/>
    </location>
</feature>
<dbReference type="SUPFAM" id="SSF51445">
    <property type="entry name" value="(Trans)glycosidases"/>
    <property type="match status" value="1"/>
</dbReference>
<sequence length="588" mass="68002">MTHNTFEVKDDFYLDNEPFKIISGSIHYFRVVPEYWQDRLEKLKAMGCNTVETYVPWNFHEFHEGEFNFEKGLDLRRFIQLAKELDLLVILRPSPYICAEWEYGGLPYWLLKDPAIKVRFNHPSFMDKIDRYFDKLFKEVVDLQITQGGPIILMQVENEYGGFANDKGYLLKMAELMRKHGVEVPLVTSDGPWGDMLENGSISEIALPTMNCGSKVTEYFKRLSDFHGEKKPLMVMEFWIGWFDAWGDDKHHTTEVADAVFELECILKEGSVNFYMFHGGTNFGFTSGANYYEKLAPDVTSYDYDAPLTEWGDITPKYEAFKQVISTYRDIPSVEFSTPIIKKAYGTLQATEKTSLFNNLDYIGKKTTHNFPLSMEQLNQGTGYVFYKSDIGKNREIEDFRLIGCNDRAQVYINQEHLVTQYDKEIETNYPFILTNNSNELGILVENMGRVNYSVKMNYQEKGIKDGVVINGAFQSDWEMYSLPMDNLDQLDFSEEWQENQPGFYRFEWEVTEIGDTFLDVSGWSKGFVVVNGFNIGRFWDQGPQGRLYIPGPLLKQGVNELIVFESEGKSGSDIQLVAEPLLDINNR</sequence>
<name>A0ABS3HVX1_9ENTE</name>
<dbReference type="Pfam" id="PF21317">
    <property type="entry name" value="BetaGal_ABD_1"/>
    <property type="match status" value="1"/>
</dbReference>
<dbReference type="PIRSF" id="PIRSF006336">
    <property type="entry name" value="B-gal"/>
    <property type="match status" value="1"/>
</dbReference>
<dbReference type="InterPro" id="IPR048912">
    <property type="entry name" value="BetaGal1-like_ABD1"/>
</dbReference>
<proteinExistence type="inferred from homology"/>
<comment type="caution">
    <text evidence="7">The sequence shown here is derived from an EMBL/GenBank/DDBJ whole genome shotgun (WGS) entry which is preliminary data.</text>
</comment>
<dbReference type="Gene3D" id="3.20.20.80">
    <property type="entry name" value="Glycosidases"/>
    <property type="match status" value="1"/>
</dbReference>
<dbReference type="PANTHER" id="PTHR23421">
    <property type="entry name" value="BETA-GALACTOSIDASE RELATED"/>
    <property type="match status" value="1"/>
</dbReference>
<feature type="domain" description="Beta-galactosidase 1-like first all-beta" evidence="5">
    <location>
        <begin position="372"/>
        <end position="483"/>
    </location>
</feature>
<dbReference type="InterPro" id="IPR001944">
    <property type="entry name" value="Glycoside_Hdrlase_35"/>
</dbReference>
<gene>
    <name evidence="7" type="ORF">DOK76_12305</name>
</gene>
<dbReference type="PROSITE" id="PS01182">
    <property type="entry name" value="GLYCOSYL_HYDROL_F35"/>
    <property type="match status" value="1"/>
</dbReference>
<dbReference type="InterPro" id="IPR008979">
    <property type="entry name" value="Galactose-bd-like_sf"/>
</dbReference>
<evidence type="ECO:0000256" key="2">
    <source>
        <dbReference type="ARBA" id="ARBA00022801"/>
    </source>
</evidence>
<evidence type="ECO:0000259" key="4">
    <source>
        <dbReference type="Pfam" id="PF01301"/>
    </source>
</evidence>
<dbReference type="InterPro" id="IPR026283">
    <property type="entry name" value="B-gal_1-like"/>
</dbReference>
<feature type="domain" description="Glycoside hydrolase 35 catalytic" evidence="4">
    <location>
        <begin position="12"/>
        <end position="327"/>
    </location>
</feature>
<reference evidence="7 8" key="1">
    <citation type="submission" date="2021-03" db="EMBL/GenBank/DDBJ databases">
        <title>Enterococcal diversity collection.</title>
        <authorList>
            <person name="Gilmore M.S."/>
            <person name="Schwartzman J."/>
            <person name="Van Tyne D."/>
            <person name="Martin M."/>
            <person name="Earl A.M."/>
            <person name="Manson A.L."/>
            <person name="Straub T."/>
            <person name="Salamzade R."/>
            <person name="Saavedra J."/>
            <person name="Lebreton F."/>
            <person name="Prichula J."/>
            <person name="Schaufler K."/>
            <person name="Gaca A."/>
            <person name="Sgardioli B."/>
            <person name="Wagenaar J."/>
            <person name="Strong T."/>
        </authorList>
    </citation>
    <scope>NUCLEOTIDE SEQUENCE [LARGE SCALE GENOMIC DNA]</scope>
    <source>
        <strain evidence="7 8">DIV0080</strain>
    </source>
</reference>
<dbReference type="InterPro" id="IPR031330">
    <property type="entry name" value="Gly_Hdrlase_35_cat"/>
</dbReference>
<dbReference type="Pfam" id="PF01301">
    <property type="entry name" value="Glyco_hydro_35"/>
    <property type="match status" value="1"/>
</dbReference>
<dbReference type="InterPro" id="IPR048913">
    <property type="entry name" value="BetaGal_gal-bd"/>
</dbReference>
<protein>
    <submittedName>
        <fullName evidence="7">Beta-galactosidase</fullName>
    </submittedName>
</protein>
<evidence type="ECO:0000256" key="3">
    <source>
        <dbReference type="ARBA" id="ARBA00023295"/>
    </source>
</evidence>
<evidence type="ECO:0000259" key="5">
    <source>
        <dbReference type="Pfam" id="PF21317"/>
    </source>
</evidence>
<evidence type="ECO:0000259" key="6">
    <source>
        <dbReference type="Pfam" id="PF21467"/>
    </source>
</evidence>
<keyword evidence="3" id="KW-0326">Glycosidase</keyword>
<evidence type="ECO:0000256" key="1">
    <source>
        <dbReference type="ARBA" id="ARBA00009809"/>
    </source>
</evidence>
<organism evidence="7 8">
    <name type="scientific">Candidatus Vagococcus giribetii</name>
    <dbReference type="NCBI Taxonomy" id="2230876"/>
    <lineage>
        <taxon>Bacteria</taxon>
        <taxon>Bacillati</taxon>
        <taxon>Bacillota</taxon>
        <taxon>Bacilli</taxon>
        <taxon>Lactobacillales</taxon>
        <taxon>Enterococcaceae</taxon>
        <taxon>Vagococcus</taxon>
    </lineage>
</organism>
<dbReference type="InterPro" id="IPR017853">
    <property type="entry name" value="GH"/>
</dbReference>
<dbReference type="Gene3D" id="2.60.120.260">
    <property type="entry name" value="Galactose-binding domain-like"/>
    <property type="match status" value="2"/>
</dbReference>
<evidence type="ECO:0000313" key="8">
    <source>
        <dbReference type="Proteomes" id="UP000664857"/>
    </source>
</evidence>
<dbReference type="InterPro" id="IPR019801">
    <property type="entry name" value="Glyco_hydro_35_CS"/>
</dbReference>
<keyword evidence="2" id="KW-0378">Hydrolase</keyword>
<dbReference type="RefSeq" id="WP_206968199.1">
    <property type="nucleotide sequence ID" value="NZ_JAFLVX010000037.1"/>
</dbReference>
<accession>A0ABS3HVX1</accession>
<dbReference type="EMBL" id="JAFLVX010000037">
    <property type="protein sequence ID" value="MBO0477855.1"/>
    <property type="molecule type" value="Genomic_DNA"/>
</dbReference>
<dbReference type="SUPFAM" id="SSF49785">
    <property type="entry name" value="Galactose-binding domain-like"/>
    <property type="match status" value="1"/>
</dbReference>
<dbReference type="Pfam" id="PF21467">
    <property type="entry name" value="BetaGal_gal-bd"/>
    <property type="match status" value="1"/>
</dbReference>
<comment type="similarity">
    <text evidence="1">Belongs to the glycosyl hydrolase 35 family.</text>
</comment>